<name>A0A8H6Y7Q0_9AGAR</name>
<reference evidence="2" key="1">
    <citation type="submission" date="2020-05" db="EMBL/GenBank/DDBJ databases">
        <title>Mycena genomes resolve the evolution of fungal bioluminescence.</title>
        <authorList>
            <person name="Tsai I.J."/>
        </authorList>
    </citation>
    <scope>NUCLEOTIDE SEQUENCE</scope>
    <source>
        <strain evidence="2">CCC161011</strain>
    </source>
</reference>
<keyword evidence="1" id="KW-0472">Membrane</keyword>
<dbReference type="OrthoDB" id="3265526at2759"/>
<protein>
    <submittedName>
        <fullName evidence="2">Uncharacterized protein</fullName>
    </submittedName>
</protein>
<feature type="transmembrane region" description="Helical" evidence="1">
    <location>
        <begin position="72"/>
        <end position="90"/>
    </location>
</feature>
<evidence type="ECO:0000256" key="1">
    <source>
        <dbReference type="SAM" id="Phobius"/>
    </source>
</evidence>
<keyword evidence="1" id="KW-1133">Transmembrane helix</keyword>
<gene>
    <name evidence="2" type="ORF">MVEN_01105900</name>
</gene>
<dbReference type="AlphaFoldDB" id="A0A8H6Y7Q0"/>
<evidence type="ECO:0000313" key="2">
    <source>
        <dbReference type="EMBL" id="KAF7354182.1"/>
    </source>
</evidence>
<proteinExistence type="predicted"/>
<comment type="caution">
    <text evidence="2">The sequence shown here is derived from an EMBL/GenBank/DDBJ whole genome shotgun (WGS) entry which is preliminary data.</text>
</comment>
<feature type="transmembrane region" description="Helical" evidence="1">
    <location>
        <begin position="6"/>
        <end position="25"/>
    </location>
</feature>
<evidence type="ECO:0000313" key="3">
    <source>
        <dbReference type="Proteomes" id="UP000620124"/>
    </source>
</evidence>
<sequence>MGGVDLLFGPMLIGVLLNMMLYGAVVTQMMYLLLAQTANVVIQCGILYEPLITSYGSEAAVTISPKLLPADPFLISIVSAPVQLFAAWRIKVITGSFILPGLIGLLSLVSFGSGINMAIKVFLFPDFRQFDSFAESAIIWLASSAVCDIIIAVGTTYTLYTRKTGFYCRRRADQSDYTAGRRNRDSHSPDGRGGCVAFHCLSGNKDELHRGFSALGCLYVFNPCDAKLASKNKNKRCR</sequence>
<keyword evidence="1" id="KW-0812">Transmembrane</keyword>
<dbReference type="PANTHER" id="PTHR40465">
    <property type="entry name" value="CHROMOSOME 1, WHOLE GENOME SHOTGUN SEQUENCE"/>
    <property type="match status" value="1"/>
</dbReference>
<dbReference type="EMBL" id="JACAZI010000008">
    <property type="protein sequence ID" value="KAF7354182.1"/>
    <property type="molecule type" value="Genomic_DNA"/>
</dbReference>
<feature type="transmembrane region" description="Helical" evidence="1">
    <location>
        <begin position="139"/>
        <end position="160"/>
    </location>
</feature>
<dbReference type="Proteomes" id="UP000620124">
    <property type="component" value="Unassembled WGS sequence"/>
</dbReference>
<feature type="transmembrane region" description="Helical" evidence="1">
    <location>
        <begin position="32"/>
        <end position="52"/>
    </location>
</feature>
<feature type="transmembrane region" description="Helical" evidence="1">
    <location>
        <begin position="97"/>
        <end position="119"/>
    </location>
</feature>
<dbReference type="PANTHER" id="PTHR40465:SF1">
    <property type="entry name" value="DUF6534 DOMAIN-CONTAINING PROTEIN"/>
    <property type="match status" value="1"/>
</dbReference>
<accession>A0A8H6Y7Q0</accession>
<organism evidence="2 3">
    <name type="scientific">Mycena venus</name>
    <dbReference type="NCBI Taxonomy" id="2733690"/>
    <lineage>
        <taxon>Eukaryota</taxon>
        <taxon>Fungi</taxon>
        <taxon>Dikarya</taxon>
        <taxon>Basidiomycota</taxon>
        <taxon>Agaricomycotina</taxon>
        <taxon>Agaricomycetes</taxon>
        <taxon>Agaricomycetidae</taxon>
        <taxon>Agaricales</taxon>
        <taxon>Marasmiineae</taxon>
        <taxon>Mycenaceae</taxon>
        <taxon>Mycena</taxon>
    </lineage>
</organism>
<keyword evidence="3" id="KW-1185">Reference proteome</keyword>